<dbReference type="AlphaFoldDB" id="A0A7Z0IHV5"/>
<dbReference type="SMART" id="SM00858">
    <property type="entry name" value="SAF"/>
    <property type="match status" value="1"/>
</dbReference>
<dbReference type="RefSeq" id="WP_179428344.1">
    <property type="nucleotide sequence ID" value="NZ_JACBZP010000001.1"/>
</dbReference>
<dbReference type="EMBL" id="JACBZP010000001">
    <property type="protein sequence ID" value="NYI67970.1"/>
    <property type="molecule type" value="Genomic_DNA"/>
</dbReference>
<name>A0A7Z0IHV5_9MICO</name>
<comment type="caution">
    <text evidence="2">The sequence shown here is derived from an EMBL/GenBank/DDBJ whole genome shotgun (WGS) entry which is preliminary data.</text>
</comment>
<protein>
    <recommendedName>
        <fullName evidence="1">SAF domain-containing protein</fullName>
    </recommendedName>
</protein>
<dbReference type="Proteomes" id="UP000539111">
    <property type="component" value="Unassembled WGS sequence"/>
</dbReference>
<accession>A0A7Z0IHV5</accession>
<feature type="domain" description="SAF" evidence="1">
    <location>
        <begin position="43"/>
        <end position="106"/>
    </location>
</feature>
<organism evidence="2 3">
    <name type="scientific">Spelaeicoccus albus</name>
    <dbReference type="NCBI Taxonomy" id="1280376"/>
    <lineage>
        <taxon>Bacteria</taxon>
        <taxon>Bacillati</taxon>
        <taxon>Actinomycetota</taxon>
        <taxon>Actinomycetes</taxon>
        <taxon>Micrococcales</taxon>
        <taxon>Brevibacteriaceae</taxon>
        <taxon>Spelaeicoccus</taxon>
    </lineage>
</organism>
<proteinExistence type="predicted"/>
<evidence type="ECO:0000313" key="3">
    <source>
        <dbReference type="Proteomes" id="UP000539111"/>
    </source>
</evidence>
<dbReference type="InterPro" id="IPR013974">
    <property type="entry name" value="SAF"/>
</dbReference>
<keyword evidence="3" id="KW-1185">Reference proteome</keyword>
<sequence length="221" mass="22839">MESLAARLKQPSWRDPRLLIGIVLVAASVVGCWQLVRVARATTTVFTAAADLPAGAPVRASDVTATEVKLAGAGKRYLNADEAWPKGLIALRTVAAGELIPAAAVGSAAELTGRPVIVHVDGPLAEGVVPGARVDVWATEPVRAENEPEPERVAGAVRVVSVHPPKSGFGIDRTTAVELLVDKSDVATVLRLVAGKATISLLAVPGRAHGGDRPSRGSRTP</sequence>
<evidence type="ECO:0000259" key="1">
    <source>
        <dbReference type="SMART" id="SM00858"/>
    </source>
</evidence>
<dbReference type="PROSITE" id="PS51257">
    <property type="entry name" value="PROKAR_LIPOPROTEIN"/>
    <property type="match status" value="1"/>
</dbReference>
<gene>
    <name evidence="2" type="ORF">BJY26_002276</name>
</gene>
<reference evidence="2 3" key="1">
    <citation type="submission" date="2020-07" db="EMBL/GenBank/DDBJ databases">
        <title>Sequencing the genomes of 1000 actinobacteria strains.</title>
        <authorList>
            <person name="Klenk H.-P."/>
        </authorList>
    </citation>
    <scope>NUCLEOTIDE SEQUENCE [LARGE SCALE GENOMIC DNA]</scope>
    <source>
        <strain evidence="2 3">DSM 26341</strain>
    </source>
</reference>
<evidence type="ECO:0000313" key="2">
    <source>
        <dbReference type="EMBL" id="NYI67970.1"/>
    </source>
</evidence>